<evidence type="ECO:0000313" key="3">
    <source>
        <dbReference type="Proteomes" id="UP001408356"/>
    </source>
</evidence>
<dbReference type="Proteomes" id="UP001408356">
    <property type="component" value="Unassembled WGS sequence"/>
</dbReference>
<evidence type="ECO:0000313" key="2">
    <source>
        <dbReference type="EMBL" id="KAK9416770.1"/>
    </source>
</evidence>
<gene>
    <name evidence="2" type="ORF">SUNI508_09468</name>
</gene>
<feature type="signal peptide" evidence="1">
    <location>
        <begin position="1"/>
        <end position="26"/>
    </location>
</feature>
<feature type="chain" id="PRO_5045359934" evidence="1">
    <location>
        <begin position="27"/>
        <end position="354"/>
    </location>
</feature>
<dbReference type="EMBL" id="JARVKF010000404">
    <property type="protein sequence ID" value="KAK9416770.1"/>
    <property type="molecule type" value="Genomic_DNA"/>
</dbReference>
<sequence length="354" mass="39179">MKLPSAARCFWTTLFFICVAWVLLLSFPEKQHHLSITHDFGIGFDLSPLYATVAVSYPNGSVHPIAKVEGDAAYRELMLRLSLPSSQHIHKPHQNVREAIGDIPRQAWRDSRKKTGLPASGDVGTISNMVKALRDQASNFVGKAVSVAAISVPHLAALYGEDLHDAFEYLSLGYLEFYPFSNLQPIPSTVAAYAGNGLGLCENYTDAAACHEEEARIPRRYALAVSYTQGGLITSQSKVALAYGIEEIPSLENLKLGYDARHEESYWENVRHMLRSPVVDSLILRNVSMVLIQGDAAEQPRFREILDEVVDDVIHVQPDILDQEPIFSASKGTAELAKRAIFRQSQTTATESEL</sequence>
<accession>A0ABR2UQ36</accession>
<organism evidence="2 3">
    <name type="scientific">Seiridium unicorne</name>
    <dbReference type="NCBI Taxonomy" id="138068"/>
    <lineage>
        <taxon>Eukaryota</taxon>
        <taxon>Fungi</taxon>
        <taxon>Dikarya</taxon>
        <taxon>Ascomycota</taxon>
        <taxon>Pezizomycotina</taxon>
        <taxon>Sordariomycetes</taxon>
        <taxon>Xylariomycetidae</taxon>
        <taxon>Amphisphaeriales</taxon>
        <taxon>Sporocadaceae</taxon>
        <taxon>Seiridium</taxon>
    </lineage>
</organism>
<proteinExistence type="predicted"/>
<comment type="caution">
    <text evidence="2">The sequence shown here is derived from an EMBL/GenBank/DDBJ whole genome shotgun (WGS) entry which is preliminary data.</text>
</comment>
<name>A0ABR2UQ36_9PEZI</name>
<keyword evidence="1" id="KW-0732">Signal</keyword>
<reference evidence="2 3" key="1">
    <citation type="journal article" date="2024" name="J. Plant Pathol.">
        <title>Sequence and assembly of the genome of Seiridium unicorne, isolate CBS 538.82, causal agent of cypress canker disease.</title>
        <authorList>
            <person name="Scali E."/>
            <person name="Rocca G.D."/>
            <person name="Danti R."/>
            <person name="Garbelotto M."/>
            <person name="Barberini S."/>
            <person name="Baroncelli R."/>
            <person name="Emiliani G."/>
        </authorList>
    </citation>
    <scope>NUCLEOTIDE SEQUENCE [LARGE SCALE GENOMIC DNA]</scope>
    <source>
        <strain evidence="2 3">BM-138-508</strain>
    </source>
</reference>
<evidence type="ECO:0000256" key="1">
    <source>
        <dbReference type="SAM" id="SignalP"/>
    </source>
</evidence>
<protein>
    <submittedName>
        <fullName evidence="2">Uncharacterized protein</fullName>
    </submittedName>
</protein>
<keyword evidence="3" id="KW-1185">Reference proteome</keyword>